<feature type="non-terminal residue" evidence="2">
    <location>
        <position position="105"/>
    </location>
</feature>
<feature type="domain" description="Cyclin N-terminal" evidence="1">
    <location>
        <begin position="20"/>
        <end position="102"/>
    </location>
</feature>
<dbReference type="GO" id="GO:0016538">
    <property type="term" value="F:cyclin-dependent protein serine/threonine kinase regulator activity"/>
    <property type="evidence" value="ECO:0007669"/>
    <property type="project" value="TreeGrafter"/>
</dbReference>
<accession>A0A4Y7QB48</accession>
<name>A0A4Y7QB48_9AGAM</name>
<dbReference type="Gene3D" id="1.10.472.10">
    <property type="entry name" value="Cyclin-like"/>
    <property type="match status" value="1"/>
</dbReference>
<protein>
    <recommendedName>
        <fullName evidence="1">Cyclin N-terminal domain-containing protein</fullName>
    </recommendedName>
</protein>
<dbReference type="SUPFAM" id="SSF47954">
    <property type="entry name" value="Cyclin-like"/>
    <property type="match status" value="1"/>
</dbReference>
<dbReference type="GO" id="GO:0005634">
    <property type="term" value="C:nucleus"/>
    <property type="evidence" value="ECO:0007669"/>
    <property type="project" value="TreeGrafter"/>
</dbReference>
<gene>
    <name evidence="2" type="ORF">BD410DRAFT_683293</name>
</gene>
<dbReference type="OrthoDB" id="10250320at2759"/>
<feature type="non-terminal residue" evidence="2">
    <location>
        <position position="1"/>
    </location>
</feature>
<evidence type="ECO:0000259" key="1">
    <source>
        <dbReference type="Pfam" id="PF00134"/>
    </source>
</evidence>
<dbReference type="GO" id="GO:0000307">
    <property type="term" value="C:cyclin-dependent protein kinase holoenzyme complex"/>
    <property type="evidence" value="ECO:0007669"/>
    <property type="project" value="TreeGrafter"/>
</dbReference>
<dbReference type="PANTHER" id="PTHR15615:SF10">
    <property type="entry name" value="PHO85 CYCLIN-2-RELATED"/>
    <property type="match status" value="1"/>
</dbReference>
<dbReference type="CDD" id="cd20557">
    <property type="entry name" value="CYCLIN_ScPCL1-like"/>
    <property type="match status" value="1"/>
</dbReference>
<dbReference type="GO" id="GO:0019901">
    <property type="term" value="F:protein kinase binding"/>
    <property type="evidence" value="ECO:0007669"/>
    <property type="project" value="InterPro"/>
</dbReference>
<dbReference type="Pfam" id="PF00134">
    <property type="entry name" value="Cyclin_N"/>
    <property type="match status" value="1"/>
</dbReference>
<dbReference type="STRING" id="50990.A0A4Y7QB48"/>
<evidence type="ECO:0000313" key="2">
    <source>
        <dbReference type="EMBL" id="TDL24893.1"/>
    </source>
</evidence>
<sequence>LIALLVDRVAEAVDFGLNRPSTSNSSGRPAWRQSERDEFTTFVTNVLRKAEVQMNVILGALVYIDRAMPHLRIAITDWAHHRVFLGALILAHKYLNDSCLKNVHW</sequence>
<dbReference type="InterPro" id="IPR036915">
    <property type="entry name" value="Cyclin-like_sf"/>
</dbReference>
<reference evidence="2 3" key="1">
    <citation type="submission" date="2018-06" db="EMBL/GenBank/DDBJ databases">
        <title>A transcriptomic atlas of mushroom development highlights an independent origin of complex multicellularity.</title>
        <authorList>
            <consortium name="DOE Joint Genome Institute"/>
            <person name="Krizsan K."/>
            <person name="Almasi E."/>
            <person name="Merenyi Z."/>
            <person name="Sahu N."/>
            <person name="Viragh M."/>
            <person name="Koszo T."/>
            <person name="Mondo S."/>
            <person name="Kiss B."/>
            <person name="Balint B."/>
            <person name="Kues U."/>
            <person name="Barry K."/>
            <person name="Hegedus J.C."/>
            <person name="Henrissat B."/>
            <person name="Johnson J."/>
            <person name="Lipzen A."/>
            <person name="Ohm R."/>
            <person name="Nagy I."/>
            <person name="Pangilinan J."/>
            <person name="Yan J."/>
            <person name="Xiong Y."/>
            <person name="Grigoriev I.V."/>
            <person name="Hibbett D.S."/>
            <person name="Nagy L.G."/>
        </authorList>
    </citation>
    <scope>NUCLEOTIDE SEQUENCE [LARGE SCALE GENOMIC DNA]</scope>
    <source>
        <strain evidence="2 3">SZMC22713</strain>
    </source>
</reference>
<dbReference type="InterPro" id="IPR013922">
    <property type="entry name" value="Cyclin_PHO80-like"/>
</dbReference>
<evidence type="ECO:0000313" key="3">
    <source>
        <dbReference type="Proteomes" id="UP000294933"/>
    </source>
</evidence>
<dbReference type="Proteomes" id="UP000294933">
    <property type="component" value="Unassembled WGS sequence"/>
</dbReference>
<dbReference type="EMBL" id="ML170165">
    <property type="protein sequence ID" value="TDL24893.1"/>
    <property type="molecule type" value="Genomic_DNA"/>
</dbReference>
<dbReference type="VEuPathDB" id="FungiDB:BD410DRAFT_683293"/>
<organism evidence="2 3">
    <name type="scientific">Rickenella mellea</name>
    <dbReference type="NCBI Taxonomy" id="50990"/>
    <lineage>
        <taxon>Eukaryota</taxon>
        <taxon>Fungi</taxon>
        <taxon>Dikarya</taxon>
        <taxon>Basidiomycota</taxon>
        <taxon>Agaricomycotina</taxon>
        <taxon>Agaricomycetes</taxon>
        <taxon>Hymenochaetales</taxon>
        <taxon>Rickenellaceae</taxon>
        <taxon>Rickenella</taxon>
    </lineage>
</organism>
<dbReference type="InterPro" id="IPR006671">
    <property type="entry name" value="Cyclin_N"/>
</dbReference>
<proteinExistence type="predicted"/>
<dbReference type="AlphaFoldDB" id="A0A4Y7QB48"/>
<keyword evidence="3" id="KW-1185">Reference proteome</keyword>
<dbReference type="PANTHER" id="PTHR15615">
    <property type="match status" value="1"/>
</dbReference>